<evidence type="ECO:0000313" key="2">
    <source>
        <dbReference type="EMBL" id="DAD73792.1"/>
    </source>
</evidence>
<reference evidence="2" key="1">
    <citation type="journal article" date="2021" name="Proc. Natl. Acad. Sci. U.S.A.">
        <title>A Catalog of Tens of Thousands of Viruses from Human Metagenomes Reveals Hidden Associations with Chronic Diseases.</title>
        <authorList>
            <person name="Tisza M.J."/>
            <person name="Buck C.B."/>
        </authorList>
    </citation>
    <scope>NUCLEOTIDE SEQUENCE</scope>
    <source>
        <strain evidence="2">CtMsr1</strain>
    </source>
</reference>
<proteinExistence type="predicted"/>
<keyword evidence="1" id="KW-0472">Membrane</keyword>
<evidence type="ECO:0000256" key="1">
    <source>
        <dbReference type="SAM" id="Phobius"/>
    </source>
</evidence>
<keyword evidence="1" id="KW-1133">Transmembrane helix</keyword>
<accession>A0A8S5LV66</accession>
<organism evidence="2">
    <name type="scientific">Siphoviridae sp. ctMsr1</name>
    <dbReference type="NCBI Taxonomy" id="2826264"/>
    <lineage>
        <taxon>Viruses</taxon>
        <taxon>Duplodnaviria</taxon>
        <taxon>Heunggongvirae</taxon>
        <taxon>Uroviricota</taxon>
        <taxon>Caudoviricetes</taxon>
    </lineage>
</organism>
<dbReference type="EMBL" id="BK014744">
    <property type="protein sequence ID" value="DAD73792.1"/>
    <property type="molecule type" value="Genomic_DNA"/>
</dbReference>
<feature type="transmembrane region" description="Helical" evidence="1">
    <location>
        <begin position="6"/>
        <end position="32"/>
    </location>
</feature>
<keyword evidence="1" id="KW-0812">Transmembrane</keyword>
<sequence length="65" mass="7693">MESLFTILKLICFISLTMIFASIAIMVFLAAVDTIKDYVEEIIRDWKYNAFLRSRRRLSSLDDER</sequence>
<protein>
    <submittedName>
        <fullName evidence="2">Uncharacterized protein</fullName>
    </submittedName>
</protein>
<name>A0A8S5LV66_9CAUD</name>